<gene>
    <name evidence="11" type="ORF">BCR36DRAFT_412994</name>
</gene>
<sequence length="410" mass="48012">MKVDQLIFPFFSVKEGQVDLFKGIDILNESLSTFFSKYKDNNIEVILIENDNNVMEKIKEKCTIKDSRFKIINSEIKDYISKIDSNSVNFRYIASEISWRFKMSCTTYSQSIQKLIGVELINKVKEQYKTAILNKCYIVDMPKNSSLYTTNKIKKVILINTPNTNPERPNQIPEDQALMELKNSFGSLLKEFENILNSSKFLNLFKNPNVKSDNSNQKSKAKVNNYSSWNDALLLYIKHPEQYKEYIFRSEDKFLVVHDKFPKSKIHLLIIPKEEIKSIYYLNKSHISLVNEMVDLSKEIINELKKKYGELDFQVGFHAIPSMNQVHMHVITGDFISPSLKNKKHWNSFTTEFFLKPSFIIKQLENYGSIKIDKQHYETILKRPLKCHKCNQEMKNMPTLKSHLSTHISN</sequence>
<dbReference type="PROSITE" id="PS00028">
    <property type="entry name" value="ZINC_FINGER_C2H2_1"/>
    <property type="match status" value="1"/>
</dbReference>
<dbReference type="EMBL" id="MCFH01000025">
    <property type="protein sequence ID" value="ORX48987.1"/>
    <property type="molecule type" value="Genomic_DNA"/>
</dbReference>
<evidence type="ECO:0000256" key="6">
    <source>
        <dbReference type="ARBA" id="ARBA00023242"/>
    </source>
</evidence>
<evidence type="ECO:0000259" key="9">
    <source>
        <dbReference type="PROSITE" id="PS50157"/>
    </source>
</evidence>
<name>A0A1Y1V7A7_9FUNG</name>
<evidence type="ECO:0000313" key="11">
    <source>
        <dbReference type="EMBL" id="ORX48987.1"/>
    </source>
</evidence>
<dbReference type="PROSITE" id="PS51084">
    <property type="entry name" value="HIT_2"/>
    <property type="match status" value="1"/>
</dbReference>
<evidence type="ECO:0000256" key="5">
    <source>
        <dbReference type="ARBA" id="ARBA00023125"/>
    </source>
</evidence>
<dbReference type="GO" id="GO:0003697">
    <property type="term" value="F:single-stranded DNA binding"/>
    <property type="evidence" value="ECO:0007669"/>
    <property type="project" value="TreeGrafter"/>
</dbReference>
<dbReference type="GO" id="GO:1990165">
    <property type="term" value="F:single-strand break-containing DNA binding"/>
    <property type="evidence" value="ECO:0007669"/>
    <property type="project" value="TreeGrafter"/>
</dbReference>
<protein>
    <submittedName>
        <fullName evidence="11">HIT-like protein</fullName>
    </submittedName>
</protein>
<evidence type="ECO:0000256" key="3">
    <source>
        <dbReference type="ARBA" id="ARBA00022801"/>
    </source>
</evidence>
<comment type="subcellular location">
    <subcellularLocation>
        <location evidence="1">Nucleus</location>
    </subcellularLocation>
</comment>
<keyword evidence="6" id="KW-0539">Nucleus</keyword>
<proteinExistence type="predicted"/>
<dbReference type="OrthoDB" id="3512845at2759"/>
<evidence type="ECO:0000256" key="1">
    <source>
        <dbReference type="ARBA" id="ARBA00004123"/>
    </source>
</evidence>
<keyword evidence="7" id="KW-0863">Zinc-finger</keyword>
<feature type="domain" description="HIT" evidence="10">
    <location>
        <begin position="233"/>
        <end position="340"/>
    </location>
</feature>
<dbReference type="InterPro" id="IPR011146">
    <property type="entry name" value="HIT-like"/>
</dbReference>
<dbReference type="Gene3D" id="3.30.428.10">
    <property type="entry name" value="HIT-like"/>
    <property type="match status" value="1"/>
</dbReference>
<dbReference type="GO" id="GO:0008270">
    <property type="term" value="F:zinc ion binding"/>
    <property type="evidence" value="ECO:0007669"/>
    <property type="project" value="UniProtKB-KW"/>
</dbReference>
<keyword evidence="12" id="KW-1185">Reference proteome</keyword>
<dbReference type="InterPro" id="IPR013087">
    <property type="entry name" value="Znf_C2H2_type"/>
</dbReference>
<dbReference type="SUPFAM" id="SSF54197">
    <property type="entry name" value="HIT-like"/>
    <property type="match status" value="1"/>
</dbReference>
<evidence type="ECO:0000313" key="12">
    <source>
        <dbReference type="Proteomes" id="UP000193719"/>
    </source>
</evidence>
<dbReference type="STRING" id="1754191.A0A1Y1V7A7"/>
<keyword evidence="5" id="KW-0238">DNA-binding</keyword>
<dbReference type="GO" id="GO:0000012">
    <property type="term" value="P:single strand break repair"/>
    <property type="evidence" value="ECO:0007669"/>
    <property type="project" value="TreeGrafter"/>
</dbReference>
<evidence type="ECO:0000256" key="7">
    <source>
        <dbReference type="PROSITE-ProRule" id="PRU00042"/>
    </source>
</evidence>
<comment type="caution">
    <text evidence="11">The sequence shown here is derived from an EMBL/GenBank/DDBJ whole genome shotgun (WGS) entry which is preliminary data.</text>
</comment>
<dbReference type="Pfam" id="PF16278">
    <property type="entry name" value="zf-C2HE"/>
    <property type="match status" value="1"/>
</dbReference>
<dbReference type="PROSITE" id="PS50157">
    <property type="entry name" value="ZINC_FINGER_C2H2_2"/>
    <property type="match status" value="1"/>
</dbReference>
<dbReference type="PANTHER" id="PTHR12486:SF4">
    <property type="entry name" value="APRATAXIN"/>
    <property type="match status" value="1"/>
</dbReference>
<keyword evidence="4" id="KW-0862">Zinc</keyword>
<dbReference type="Proteomes" id="UP000193719">
    <property type="component" value="Unassembled WGS sequence"/>
</dbReference>
<organism evidence="11 12">
    <name type="scientific">Piromyces finnis</name>
    <dbReference type="NCBI Taxonomy" id="1754191"/>
    <lineage>
        <taxon>Eukaryota</taxon>
        <taxon>Fungi</taxon>
        <taxon>Fungi incertae sedis</taxon>
        <taxon>Chytridiomycota</taxon>
        <taxon>Chytridiomycota incertae sedis</taxon>
        <taxon>Neocallimastigomycetes</taxon>
        <taxon>Neocallimastigales</taxon>
        <taxon>Neocallimastigaceae</taxon>
        <taxon>Piromyces</taxon>
    </lineage>
</organism>
<accession>A0A1Y1V7A7</accession>
<comment type="caution">
    <text evidence="8">Lacks conserved residue(s) required for the propagation of feature annotation.</text>
</comment>
<dbReference type="FunFam" id="3.30.428.10:FF:000004">
    <property type="entry name" value="aprataxin isoform X2"/>
    <property type="match status" value="1"/>
</dbReference>
<dbReference type="AlphaFoldDB" id="A0A1Y1V7A7"/>
<reference evidence="11 12" key="2">
    <citation type="submission" date="2016-08" db="EMBL/GenBank/DDBJ databases">
        <title>Pervasive Adenine N6-methylation of Active Genes in Fungi.</title>
        <authorList>
            <consortium name="DOE Joint Genome Institute"/>
            <person name="Mondo S.J."/>
            <person name="Dannebaum R.O."/>
            <person name="Kuo R.C."/>
            <person name="Labutti K."/>
            <person name="Haridas S."/>
            <person name="Kuo A."/>
            <person name="Salamov A."/>
            <person name="Ahrendt S.R."/>
            <person name="Lipzen A."/>
            <person name="Sullivan W."/>
            <person name="Andreopoulos W.B."/>
            <person name="Clum A."/>
            <person name="Lindquist E."/>
            <person name="Daum C."/>
            <person name="Ramamoorthy G.K."/>
            <person name="Gryganskyi A."/>
            <person name="Culley D."/>
            <person name="Magnuson J.K."/>
            <person name="James T.Y."/>
            <person name="O'Malley M.A."/>
            <person name="Stajich J.E."/>
            <person name="Spatafora J.W."/>
            <person name="Visel A."/>
            <person name="Grigoriev I.V."/>
        </authorList>
    </citation>
    <scope>NUCLEOTIDE SEQUENCE [LARGE SCALE GENOMIC DNA]</scope>
    <source>
        <strain evidence="12">finn</strain>
    </source>
</reference>
<feature type="domain" description="C2H2-type" evidence="9">
    <location>
        <begin position="385"/>
        <end position="410"/>
    </location>
</feature>
<dbReference type="GO" id="GO:0033699">
    <property type="term" value="F:DNA 5'-adenosine monophosphate hydrolase activity"/>
    <property type="evidence" value="ECO:0007669"/>
    <property type="project" value="TreeGrafter"/>
</dbReference>
<keyword evidence="2" id="KW-0479">Metal-binding</keyword>
<dbReference type="InterPro" id="IPR032566">
    <property type="entry name" value="Znf-C2HE"/>
</dbReference>
<dbReference type="InterPro" id="IPR036265">
    <property type="entry name" value="HIT-like_sf"/>
</dbReference>
<dbReference type="PANTHER" id="PTHR12486">
    <property type="entry name" value="APRATAXIN-RELATED"/>
    <property type="match status" value="1"/>
</dbReference>
<dbReference type="Pfam" id="PF11969">
    <property type="entry name" value="DcpS_C"/>
    <property type="match status" value="1"/>
</dbReference>
<evidence type="ECO:0000256" key="4">
    <source>
        <dbReference type="ARBA" id="ARBA00022833"/>
    </source>
</evidence>
<evidence type="ECO:0000256" key="8">
    <source>
        <dbReference type="PROSITE-ProRule" id="PRU00464"/>
    </source>
</evidence>
<keyword evidence="3" id="KW-0378">Hydrolase</keyword>
<evidence type="ECO:0000259" key="10">
    <source>
        <dbReference type="PROSITE" id="PS51084"/>
    </source>
</evidence>
<dbReference type="GO" id="GO:0003725">
    <property type="term" value="F:double-stranded RNA binding"/>
    <property type="evidence" value="ECO:0007669"/>
    <property type="project" value="TreeGrafter"/>
</dbReference>
<dbReference type="GO" id="GO:0005634">
    <property type="term" value="C:nucleus"/>
    <property type="evidence" value="ECO:0007669"/>
    <property type="project" value="UniProtKB-SubCell"/>
</dbReference>
<evidence type="ECO:0000256" key="2">
    <source>
        <dbReference type="ARBA" id="ARBA00022723"/>
    </source>
</evidence>
<reference evidence="11 12" key="1">
    <citation type="submission" date="2016-08" db="EMBL/GenBank/DDBJ databases">
        <title>Genomes of anaerobic fungi encode conserved fungal cellulosomes for biomass hydrolysis.</title>
        <authorList>
            <consortium name="DOE Joint Genome Institute"/>
            <person name="Haitjema C.H."/>
            <person name="Gilmore S.P."/>
            <person name="Henske J.K."/>
            <person name="Solomon K.V."/>
            <person name="De Groot R."/>
            <person name="Kuo A."/>
            <person name="Mondo S.J."/>
            <person name="Salamov A.A."/>
            <person name="Labutti K."/>
            <person name="Zhao Z."/>
            <person name="Chiniquy J."/>
            <person name="Barry K."/>
            <person name="Brewer H.M."/>
            <person name="Purvine S.O."/>
            <person name="Wright A.T."/>
            <person name="Boxma B."/>
            <person name="Van Alen T."/>
            <person name="Hackstein J.H."/>
            <person name="Baker S.E."/>
            <person name="Grigoriev I.V."/>
            <person name="O'Malley M.A."/>
        </authorList>
    </citation>
    <scope>NUCLEOTIDE SEQUENCE [LARGE SCALE GENOMIC DNA]</scope>
    <source>
        <strain evidence="12">finn</strain>
    </source>
</reference>
<dbReference type="GO" id="GO:0030983">
    <property type="term" value="F:mismatched DNA binding"/>
    <property type="evidence" value="ECO:0007669"/>
    <property type="project" value="TreeGrafter"/>
</dbReference>